<feature type="compositionally biased region" description="Low complexity" evidence="1">
    <location>
        <begin position="145"/>
        <end position="160"/>
    </location>
</feature>
<feature type="compositionally biased region" description="Polar residues" evidence="1">
    <location>
        <begin position="250"/>
        <end position="261"/>
    </location>
</feature>
<gene>
    <name evidence="3" type="ORF">CALCODRAFT_545579</name>
</gene>
<sequence>MDTNRRKAVKQPRNPVKEPKQLGRRYPRIKKWLSPPVSAAQDAYDRAESPSLVLPPISQFGEARFPSDLRMGLPPIRRPEMSSEDDGDDRVIKPPSSSTSSVPPTSTFGRALLRPHPTPPRKSAGRAQVAVTIPSSQSVKHSDLSRPSSSSTPEFSVLSPPATPPLPPRPEPPPNGPYDPSYRRRLERWYKRVEAQQKRREAEELVLQQDRQQVQVNMHVDSQSQGSHSVDPDLPLPEILSEADPFDVSMSASDHGSNHENPSPHMEIDEDDDVDDDEDSAEWLPDSNGSSDPEDEASTDHSSIQDYSDELAELRGSDPIEEDSDQGSLVPEDDDMASMNDEHDTEEDDLEAMENSEEVEELQSEGEAQSPAAQNEVIGEAEYQDHINDILDDLQQEPAAAKPNSTTSASTTYSQDLERVCNERERAEHTLLDLARCRPGTAEAAEYPEWQRKLMTAHKFILQWHSVTLPDENSRIQTVLRVLKKHSDELLKGRRRGDGGGGGDGNPRPKPKDEDEDYVDNLLKNAHLSPAQRILNCMSAQELIDDLEREPQIPLFSQENLPDALIGSAYFGLIKADQASPWLQMRGPIATNLINIWTWHLEFDVEAKIDFVEDVDLAFGEEWSILEILRQVETGEIGSVASRYNCDLYSTRYIRITDRLTRPRPGPNARISTVSAFMTHTEWNFWHFSHDIAQWPVPMYNLPEAIVHELSLEMQGHARVGPRFSDDELADLQRGGRMLSKDEIYNTIIVHTQHALNKFDKKIAQVHEKHKRKSRRRAFGGILPNDLLAPPPNLEVESIIPPLETARAAGTTRVKTIMLHPIALHYGKYMCLRCRRRPKETRKGLKRGCYVIEGTGCLPCLWRKFATHRKNISSKDWWKNKPNRNLKISIDHLEQLVAEAHFNGDPASDNAAPEEWEDTDDEEWLDVAQIERGEKQERKEKEEERKKKRLEMEKRRDEARARAADGQDEVMEG</sequence>
<feature type="non-terminal residue" evidence="3">
    <location>
        <position position="1"/>
    </location>
</feature>
<dbReference type="EMBL" id="KV423921">
    <property type="protein sequence ID" value="KZT61629.1"/>
    <property type="molecule type" value="Genomic_DNA"/>
</dbReference>
<feature type="compositionally biased region" description="Low complexity" evidence="1">
    <location>
        <begin position="94"/>
        <end position="107"/>
    </location>
</feature>
<dbReference type="Proteomes" id="UP000076842">
    <property type="component" value="Unassembled WGS sequence"/>
</dbReference>
<dbReference type="InterPro" id="IPR058259">
    <property type="entry name" value="Zn2Cys6-like"/>
</dbReference>
<evidence type="ECO:0000313" key="4">
    <source>
        <dbReference type="Proteomes" id="UP000076842"/>
    </source>
</evidence>
<feature type="compositionally biased region" description="Basic and acidic residues" evidence="1">
    <location>
        <begin position="930"/>
        <end position="965"/>
    </location>
</feature>
<dbReference type="AlphaFoldDB" id="A0A165JBN4"/>
<evidence type="ECO:0000259" key="2">
    <source>
        <dbReference type="Pfam" id="PF26625"/>
    </source>
</evidence>
<evidence type="ECO:0000256" key="1">
    <source>
        <dbReference type="SAM" id="MobiDB-lite"/>
    </source>
</evidence>
<reference evidence="3 4" key="1">
    <citation type="journal article" date="2016" name="Mol. Biol. Evol.">
        <title>Comparative Genomics of Early-Diverging Mushroom-Forming Fungi Provides Insights into the Origins of Lignocellulose Decay Capabilities.</title>
        <authorList>
            <person name="Nagy L.G."/>
            <person name="Riley R."/>
            <person name="Tritt A."/>
            <person name="Adam C."/>
            <person name="Daum C."/>
            <person name="Floudas D."/>
            <person name="Sun H."/>
            <person name="Yadav J.S."/>
            <person name="Pangilinan J."/>
            <person name="Larsson K.H."/>
            <person name="Matsuura K."/>
            <person name="Barry K."/>
            <person name="Labutti K."/>
            <person name="Kuo R."/>
            <person name="Ohm R.A."/>
            <person name="Bhattacharya S.S."/>
            <person name="Shirouzu T."/>
            <person name="Yoshinaga Y."/>
            <person name="Martin F.M."/>
            <person name="Grigoriev I.V."/>
            <person name="Hibbett D.S."/>
        </authorList>
    </citation>
    <scope>NUCLEOTIDE SEQUENCE [LARGE SCALE GENOMIC DNA]</scope>
    <source>
        <strain evidence="3 4">HHB12733</strain>
    </source>
</reference>
<feature type="compositionally biased region" description="Acidic residues" evidence="1">
    <location>
        <begin position="319"/>
        <end position="336"/>
    </location>
</feature>
<feature type="domain" description="Putative Zn2Cys6" evidence="2">
    <location>
        <begin position="790"/>
        <end position="878"/>
    </location>
</feature>
<feature type="compositionally biased region" description="Acidic residues" evidence="1">
    <location>
        <begin position="268"/>
        <end position="281"/>
    </location>
</feature>
<feature type="region of interest" description="Disordered" evidence="1">
    <location>
        <begin position="491"/>
        <end position="516"/>
    </location>
</feature>
<feature type="compositionally biased region" description="Acidic residues" evidence="1">
    <location>
        <begin position="343"/>
        <end position="364"/>
    </location>
</feature>
<feature type="region of interest" description="Disordered" evidence="1">
    <location>
        <begin position="1"/>
        <end position="183"/>
    </location>
</feature>
<feature type="region of interest" description="Disordered" evidence="1">
    <location>
        <begin position="930"/>
        <end position="973"/>
    </location>
</feature>
<organism evidence="3 4">
    <name type="scientific">Calocera cornea HHB12733</name>
    <dbReference type="NCBI Taxonomy" id="1353952"/>
    <lineage>
        <taxon>Eukaryota</taxon>
        <taxon>Fungi</taxon>
        <taxon>Dikarya</taxon>
        <taxon>Basidiomycota</taxon>
        <taxon>Agaricomycotina</taxon>
        <taxon>Dacrymycetes</taxon>
        <taxon>Dacrymycetales</taxon>
        <taxon>Dacrymycetaceae</taxon>
        <taxon>Calocera</taxon>
    </lineage>
</organism>
<keyword evidence="4" id="KW-1185">Reference proteome</keyword>
<protein>
    <recommendedName>
        <fullName evidence="2">Putative Zn2Cys6 domain-containing protein</fullName>
    </recommendedName>
</protein>
<accession>A0A165JBN4</accession>
<proteinExistence type="predicted"/>
<name>A0A165JBN4_9BASI</name>
<feature type="region of interest" description="Disordered" evidence="1">
    <location>
        <begin position="214"/>
        <end position="373"/>
    </location>
</feature>
<feature type="compositionally biased region" description="Pro residues" evidence="1">
    <location>
        <begin position="161"/>
        <end position="177"/>
    </location>
</feature>
<evidence type="ECO:0000313" key="3">
    <source>
        <dbReference type="EMBL" id="KZT61629.1"/>
    </source>
</evidence>
<feature type="compositionally biased region" description="Basic residues" evidence="1">
    <location>
        <begin position="1"/>
        <end position="10"/>
    </location>
</feature>
<dbReference type="OrthoDB" id="3412206at2759"/>
<feature type="compositionally biased region" description="Basic residues" evidence="1">
    <location>
        <begin position="22"/>
        <end position="31"/>
    </location>
</feature>
<dbReference type="InParanoid" id="A0A165JBN4"/>
<dbReference type="Pfam" id="PF26625">
    <property type="entry name" value="Zn2Cys6-like"/>
    <property type="match status" value="1"/>
</dbReference>